<evidence type="ECO:0000313" key="3">
    <source>
        <dbReference type="Proteomes" id="UP001196565"/>
    </source>
</evidence>
<organism evidence="2 3">
    <name type="scientific">Roseomonas alba</name>
    <dbReference type="NCBI Taxonomy" id="2846776"/>
    <lineage>
        <taxon>Bacteria</taxon>
        <taxon>Pseudomonadati</taxon>
        <taxon>Pseudomonadota</taxon>
        <taxon>Alphaproteobacteria</taxon>
        <taxon>Acetobacterales</taxon>
        <taxon>Roseomonadaceae</taxon>
        <taxon>Roseomonas</taxon>
    </lineage>
</organism>
<keyword evidence="1" id="KW-1133">Transmembrane helix</keyword>
<gene>
    <name evidence="2" type="ORF">KPL78_18725</name>
</gene>
<proteinExistence type="predicted"/>
<name>A0ABS7AC78_9PROT</name>
<keyword evidence="1" id="KW-0812">Transmembrane</keyword>
<sequence length="62" mass="6307">MMVALDVMPWAAPALLTLLVGTGVILRRGRHARAASVVLGAAAVLAAAWVLSSVVMALRAVA</sequence>
<reference evidence="2 3" key="1">
    <citation type="submission" date="2021-07" db="EMBL/GenBank/DDBJ databases">
        <authorList>
            <person name="So Y."/>
        </authorList>
    </citation>
    <scope>NUCLEOTIDE SEQUENCE [LARGE SCALE GENOMIC DNA]</scope>
    <source>
        <strain evidence="2 3">HJA6</strain>
    </source>
</reference>
<dbReference type="EMBL" id="JAHYBZ010000006">
    <property type="protein sequence ID" value="MBW6399901.1"/>
    <property type="molecule type" value="Genomic_DNA"/>
</dbReference>
<feature type="transmembrane region" description="Helical" evidence="1">
    <location>
        <begin position="7"/>
        <end position="26"/>
    </location>
</feature>
<dbReference type="Proteomes" id="UP001196565">
    <property type="component" value="Unassembled WGS sequence"/>
</dbReference>
<keyword evidence="1" id="KW-0472">Membrane</keyword>
<protein>
    <submittedName>
        <fullName evidence="2">Uncharacterized protein</fullName>
    </submittedName>
</protein>
<evidence type="ECO:0000313" key="2">
    <source>
        <dbReference type="EMBL" id="MBW6399901.1"/>
    </source>
</evidence>
<keyword evidence="3" id="KW-1185">Reference proteome</keyword>
<dbReference type="RefSeq" id="WP_219764489.1">
    <property type="nucleotide sequence ID" value="NZ_JAHYBZ010000006.1"/>
</dbReference>
<feature type="transmembrane region" description="Helical" evidence="1">
    <location>
        <begin position="38"/>
        <end position="61"/>
    </location>
</feature>
<comment type="caution">
    <text evidence="2">The sequence shown here is derived from an EMBL/GenBank/DDBJ whole genome shotgun (WGS) entry which is preliminary data.</text>
</comment>
<evidence type="ECO:0000256" key="1">
    <source>
        <dbReference type="SAM" id="Phobius"/>
    </source>
</evidence>
<accession>A0ABS7AC78</accession>